<dbReference type="NCBIfam" id="TIGR02551">
    <property type="entry name" value="SpaO_YscQ"/>
    <property type="match status" value="1"/>
</dbReference>
<dbReference type="NCBIfam" id="NF004605">
    <property type="entry name" value="PRK05933.1"/>
    <property type="match status" value="1"/>
</dbReference>
<dbReference type="InterPro" id="IPR036429">
    <property type="entry name" value="SpoA-like_sf"/>
</dbReference>
<dbReference type="InterPro" id="IPR001543">
    <property type="entry name" value="FliN-like_C"/>
</dbReference>
<dbReference type="Proteomes" id="UP000258476">
    <property type="component" value="Chromosome"/>
</dbReference>
<keyword evidence="3" id="KW-0966">Cell projection</keyword>
<gene>
    <name evidence="3" type="primary">fliN</name>
    <name evidence="3" type="ORF">C834K_0041</name>
</gene>
<reference evidence="4" key="1">
    <citation type="submission" date="2017-11" db="EMBL/GenBank/DDBJ databases">
        <authorList>
            <person name="Seth-Smith MB H."/>
        </authorList>
    </citation>
    <scope>NUCLEOTIDE SEQUENCE [LARGE SCALE GENOMIC DNA]</scope>
</reference>
<protein>
    <recommendedName>
        <fullName evidence="2">Flagellar motor switch protein FliN-like C-terminal domain-containing protein</fullName>
    </recommendedName>
</protein>
<dbReference type="OrthoDB" id="9801534at2"/>
<dbReference type="KEGG" id="chla:C834K_0041"/>
<dbReference type="PANTHER" id="PTHR30034:SF6">
    <property type="entry name" value="YOP PROTEINS TRANSLOCATION PROTEIN Q"/>
    <property type="match status" value="1"/>
</dbReference>
<name>A0A3B0PN89_9CHLA</name>
<dbReference type="Pfam" id="PF01052">
    <property type="entry name" value="FliMN_C"/>
    <property type="match status" value="1"/>
</dbReference>
<evidence type="ECO:0000256" key="1">
    <source>
        <dbReference type="ARBA" id="ARBA00009226"/>
    </source>
</evidence>
<dbReference type="SUPFAM" id="SSF101801">
    <property type="entry name" value="Surface presentation of antigens (SPOA)"/>
    <property type="match status" value="1"/>
</dbReference>
<evidence type="ECO:0000313" key="3">
    <source>
        <dbReference type="EMBL" id="SYX08530.1"/>
    </source>
</evidence>
<evidence type="ECO:0000313" key="4">
    <source>
        <dbReference type="Proteomes" id="UP000258476"/>
    </source>
</evidence>
<dbReference type="GO" id="GO:0050918">
    <property type="term" value="P:positive chemotaxis"/>
    <property type="evidence" value="ECO:0007669"/>
    <property type="project" value="TreeGrafter"/>
</dbReference>
<evidence type="ECO:0000259" key="2">
    <source>
        <dbReference type="Pfam" id="PF01052"/>
    </source>
</evidence>
<accession>A0A3B0PN89</accession>
<feature type="domain" description="Flagellar motor switch protein FliN-like C-terminal" evidence="2">
    <location>
        <begin position="309"/>
        <end position="372"/>
    </location>
</feature>
<dbReference type="InterPro" id="IPR013385">
    <property type="entry name" value="T3SS_SpaO/YscQ/SpaO"/>
</dbReference>
<dbReference type="EMBL" id="LS992154">
    <property type="protein sequence ID" value="SYX08530.1"/>
    <property type="molecule type" value="Genomic_DNA"/>
</dbReference>
<comment type="similarity">
    <text evidence="1">Belongs to the FliN/MopA/SpaO family.</text>
</comment>
<sequence>MAVAAEPSASWLKSRNDFLNSLVKTEEGISLPSFPKGLCQHRLKEKFRLEETSLTIQPRGSLSATQAVQDFGTHLLVQSFLVQPLDPGTFFFVTSEADLQSFMVAVFNDSSLASYFYEKDKLLGFHYYFCAELCKLLQELAWLPSLSARVVGDARFSSKDLQGSYQAVDITCGLDGKYMRFRLLFPDAVCDSCKQFLSASDQNFDVHQLDATPLTMSIEVGYCQLTQEEWQQVVHGSFILLDSCLYDPDTEESGGLLTIQGHQFFGGRFINQTSGEFKITSYPSLQQEEPAEETPEAALPAAPLPGSCKLVAEASRYSLTVEEFLKLTQGSILNLDGVHPSRGVDLILNGAKVGRGEVVSLGDVLGIRVLEV</sequence>
<dbReference type="RefSeq" id="WP_117273735.1">
    <property type="nucleotide sequence ID" value="NZ_LS992154.1"/>
</dbReference>
<keyword evidence="4" id="KW-1185">Reference proteome</keyword>
<dbReference type="AlphaFoldDB" id="A0A3B0PN89"/>
<dbReference type="GO" id="GO:0071978">
    <property type="term" value="P:bacterial-type flagellum-dependent swarming motility"/>
    <property type="evidence" value="ECO:0007669"/>
    <property type="project" value="TreeGrafter"/>
</dbReference>
<dbReference type="PANTHER" id="PTHR30034">
    <property type="entry name" value="FLAGELLAR MOTOR SWITCH PROTEIN FLIM"/>
    <property type="match status" value="1"/>
</dbReference>
<dbReference type="Gene3D" id="2.30.330.10">
    <property type="entry name" value="SpoA-like"/>
    <property type="match status" value="1"/>
</dbReference>
<keyword evidence="3" id="KW-0969">Cilium</keyword>
<proteinExistence type="inferred from homology"/>
<organism evidence="3 4">
    <name type="scientific">Chlamydia poikilotherma</name>
    <dbReference type="NCBI Taxonomy" id="1967783"/>
    <lineage>
        <taxon>Bacteria</taxon>
        <taxon>Pseudomonadati</taxon>
        <taxon>Chlamydiota</taxon>
        <taxon>Chlamydiia</taxon>
        <taxon>Chlamydiales</taxon>
        <taxon>Chlamydiaceae</taxon>
        <taxon>Chlamydia/Chlamydophila group</taxon>
        <taxon>Chlamydia</taxon>
    </lineage>
</organism>
<keyword evidence="3" id="KW-0282">Flagellum</keyword>
<dbReference type="GO" id="GO:0030254">
    <property type="term" value="P:protein secretion by the type III secretion system"/>
    <property type="evidence" value="ECO:0007669"/>
    <property type="project" value="InterPro"/>
</dbReference>